<dbReference type="Pfam" id="PF00266">
    <property type="entry name" value="Aminotran_5"/>
    <property type="match status" value="1"/>
</dbReference>
<evidence type="ECO:0000256" key="7">
    <source>
        <dbReference type="ARBA" id="ARBA00023004"/>
    </source>
</evidence>
<keyword evidence="5" id="KW-0479">Metal-binding</keyword>
<evidence type="ECO:0000256" key="11">
    <source>
        <dbReference type="SAM" id="MobiDB-lite"/>
    </source>
</evidence>
<dbReference type="InterPro" id="IPR015424">
    <property type="entry name" value="PyrdxlP-dep_Trfase"/>
</dbReference>
<accession>A0A9X1MAG3</accession>
<evidence type="ECO:0000313" key="15">
    <source>
        <dbReference type="Proteomes" id="UP000829758"/>
    </source>
</evidence>
<dbReference type="Gene3D" id="3.40.640.10">
    <property type="entry name" value="Type I PLP-dependent aspartate aminotransferase-like (Major domain)"/>
    <property type="match status" value="1"/>
</dbReference>
<evidence type="ECO:0000256" key="5">
    <source>
        <dbReference type="ARBA" id="ARBA00022723"/>
    </source>
</evidence>
<dbReference type="Proteomes" id="UP000829758">
    <property type="component" value="Chromosome"/>
</dbReference>
<sequence>MIYLDAAATAPVRTEILELIKPLLTTEFGNPSSRHLRGTGAAAALDYARTTAATALGCRPGDIVFTSGGTEADNLAVKGLALAAPRGRHVVSSQVEHPAVLESLRYLERSHGFRLTLLPVDGDGRVDPAAAAAALTPDTTLCTIMYANNEVGTLQPVTEVAGACRSLGVPFHTDAVQAAGWLPVQVRDLGVDAMSISGHKLGAPAGCGLLYVRGALPLEPLLHGGGQERGKRSGTENVAGAVAVAAALALAVAEQDDAARRTAGLRDRFIREVLGGVPGALLTGPAVQRLPGHASFCFPGTAGEAVLLEVERRGVLCSSGSACAAGSDEPSAVLTAMGLDRETAQTAVRFTLSPHTTPADMEHAARAVIDAVAAVQGQQSRDSSPGAGRRRVPGRPPS</sequence>
<evidence type="ECO:0000256" key="4">
    <source>
        <dbReference type="ARBA" id="ARBA00022679"/>
    </source>
</evidence>
<keyword evidence="8" id="KW-0411">Iron-sulfur</keyword>
<dbReference type="GO" id="GO:0051536">
    <property type="term" value="F:iron-sulfur cluster binding"/>
    <property type="evidence" value="ECO:0007669"/>
    <property type="project" value="UniProtKB-KW"/>
</dbReference>
<dbReference type="SUPFAM" id="SSF53383">
    <property type="entry name" value="PLP-dependent transferases"/>
    <property type="match status" value="1"/>
</dbReference>
<dbReference type="EMBL" id="CP094984">
    <property type="protein sequence ID" value="UON91119.1"/>
    <property type="molecule type" value="Genomic_DNA"/>
</dbReference>
<feature type="domain" description="Aminotransferase class V" evidence="12">
    <location>
        <begin position="2"/>
        <end position="362"/>
    </location>
</feature>
<feature type="region of interest" description="Disordered" evidence="11">
    <location>
        <begin position="375"/>
        <end position="398"/>
    </location>
</feature>
<dbReference type="InterPro" id="IPR000192">
    <property type="entry name" value="Aminotrans_V_dom"/>
</dbReference>
<organism evidence="13 16">
    <name type="scientific">Arthrobacter zhangbolii</name>
    <dbReference type="NCBI Taxonomy" id="2886936"/>
    <lineage>
        <taxon>Bacteria</taxon>
        <taxon>Bacillati</taxon>
        <taxon>Actinomycetota</taxon>
        <taxon>Actinomycetes</taxon>
        <taxon>Micrococcales</taxon>
        <taxon>Micrococcaceae</taxon>
        <taxon>Arthrobacter</taxon>
    </lineage>
</organism>
<dbReference type="InterPro" id="IPR020578">
    <property type="entry name" value="Aminotrans_V_PyrdxlP_BS"/>
</dbReference>
<gene>
    <name evidence="13" type="ORF">LJ755_14265</name>
    <name evidence="14" type="ORF">MUK71_10885</name>
</gene>
<dbReference type="InterPro" id="IPR015421">
    <property type="entry name" value="PyrdxlP-dep_Trfase_major"/>
</dbReference>
<dbReference type="EC" id="2.8.1.7" evidence="3"/>
<keyword evidence="15" id="KW-1185">Reference proteome</keyword>
<keyword evidence="7" id="KW-0408">Iron</keyword>
<evidence type="ECO:0000256" key="9">
    <source>
        <dbReference type="ARBA" id="ARBA00050776"/>
    </source>
</evidence>
<evidence type="ECO:0000313" key="16">
    <source>
        <dbReference type="Proteomes" id="UP001155145"/>
    </source>
</evidence>
<dbReference type="RefSeq" id="WP_227929518.1">
    <property type="nucleotide sequence ID" value="NZ_CP094984.1"/>
</dbReference>
<dbReference type="Proteomes" id="UP001155145">
    <property type="component" value="Unassembled WGS sequence"/>
</dbReference>
<dbReference type="GO" id="GO:0031071">
    <property type="term" value="F:cysteine desulfurase activity"/>
    <property type="evidence" value="ECO:0007669"/>
    <property type="project" value="UniProtKB-EC"/>
</dbReference>
<evidence type="ECO:0000313" key="13">
    <source>
        <dbReference type="EMBL" id="MCC3273890.1"/>
    </source>
</evidence>
<proteinExistence type="inferred from homology"/>
<evidence type="ECO:0000256" key="2">
    <source>
        <dbReference type="ARBA" id="ARBA00006490"/>
    </source>
</evidence>
<dbReference type="AlphaFoldDB" id="A0A9X1MAG3"/>
<dbReference type="PROSITE" id="PS00595">
    <property type="entry name" value="AA_TRANSFER_CLASS_5"/>
    <property type="match status" value="1"/>
</dbReference>
<dbReference type="Gene3D" id="3.90.1150.10">
    <property type="entry name" value="Aspartate Aminotransferase, domain 1"/>
    <property type="match status" value="1"/>
</dbReference>
<dbReference type="EMBL" id="JAJFZT010000009">
    <property type="protein sequence ID" value="MCC3273890.1"/>
    <property type="molecule type" value="Genomic_DNA"/>
</dbReference>
<evidence type="ECO:0000256" key="8">
    <source>
        <dbReference type="ARBA" id="ARBA00023014"/>
    </source>
</evidence>
<evidence type="ECO:0000256" key="1">
    <source>
        <dbReference type="ARBA" id="ARBA00001933"/>
    </source>
</evidence>
<dbReference type="Gene3D" id="1.10.260.50">
    <property type="match status" value="1"/>
</dbReference>
<protein>
    <recommendedName>
        <fullName evidence="3">cysteine desulfurase</fullName>
        <ecNumber evidence="3">2.8.1.7</ecNumber>
    </recommendedName>
</protein>
<dbReference type="PANTHER" id="PTHR11601:SF34">
    <property type="entry name" value="CYSTEINE DESULFURASE"/>
    <property type="match status" value="1"/>
</dbReference>
<evidence type="ECO:0000256" key="10">
    <source>
        <dbReference type="RuleBase" id="RU004504"/>
    </source>
</evidence>
<dbReference type="InterPro" id="IPR016454">
    <property type="entry name" value="Cysteine_dSase"/>
</dbReference>
<keyword evidence="4" id="KW-0808">Transferase</keyword>
<comment type="similarity">
    <text evidence="2">Belongs to the class-V pyridoxal-phosphate-dependent aminotransferase family. NifS/IscS subfamily.</text>
</comment>
<dbReference type="PIRSF" id="PIRSF005572">
    <property type="entry name" value="NifS"/>
    <property type="match status" value="1"/>
</dbReference>
<keyword evidence="6" id="KW-0663">Pyridoxal phosphate</keyword>
<dbReference type="PANTHER" id="PTHR11601">
    <property type="entry name" value="CYSTEINE DESULFURYLASE FAMILY MEMBER"/>
    <property type="match status" value="1"/>
</dbReference>
<dbReference type="GO" id="GO:0046872">
    <property type="term" value="F:metal ion binding"/>
    <property type="evidence" value="ECO:0007669"/>
    <property type="project" value="UniProtKB-KW"/>
</dbReference>
<dbReference type="InterPro" id="IPR015422">
    <property type="entry name" value="PyrdxlP-dep_Trfase_small"/>
</dbReference>
<comment type="catalytic activity">
    <reaction evidence="9">
        <text>(sulfur carrier)-H + L-cysteine = (sulfur carrier)-SH + L-alanine</text>
        <dbReference type="Rhea" id="RHEA:43892"/>
        <dbReference type="Rhea" id="RHEA-COMP:14737"/>
        <dbReference type="Rhea" id="RHEA-COMP:14739"/>
        <dbReference type="ChEBI" id="CHEBI:29917"/>
        <dbReference type="ChEBI" id="CHEBI:35235"/>
        <dbReference type="ChEBI" id="CHEBI:57972"/>
        <dbReference type="ChEBI" id="CHEBI:64428"/>
        <dbReference type="EC" id="2.8.1.7"/>
    </reaction>
</comment>
<dbReference type="FunFam" id="3.40.640.10:FF:000084">
    <property type="entry name" value="IscS-like cysteine desulfurase"/>
    <property type="match status" value="1"/>
</dbReference>
<feature type="compositionally biased region" description="Basic residues" evidence="11">
    <location>
        <begin position="388"/>
        <end position="398"/>
    </location>
</feature>
<evidence type="ECO:0000256" key="3">
    <source>
        <dbReference type="ARBA" id="ARBA00012239"/>
    </source>
</evidence>
<reference evidence="13" key="1">
    <citation type="submission" date="2021-10" db="EMBL/GenBank/DDBJ databases">
        <title>Novel species in genus Arthrobacter.</title>
        <authorList>
            <person name="Liu Y."/>
        </authorList>
    </citation>
    <scope>NUCLEOTIDE SEQUENCE</scope>
    <source>
        <strain evidence="13">Zg-Y462</strain>
        <strain evidence="15">zg-Y462</strain>
    </source>
</reference>
<comment type="cofactor">
    <cofactor evidence="1 10">
        <name>pyridoxal 5'-phosphate</name>
        <dbReference type="ChEBI" id="CHEBI:597326"/>
    </cofactor>
</comment>
<evidence type="ECO:0000259" key="12">
    <source>
        <dbReference type="Pfam" id="PF00266"/>
    </source>
</evidence>
<name>A0A9X1MAG3_9MICC</name>
<evidence type="ECO:0000313" key="14">
    <source>
        <dbReference type="EMBL" id="UON91119.1"/>
    </source>
</evidence>
<evidence type="ECO:0000256" key="6">
    <source>
        <dbReference type="ARBA" id="ARBA00022898"/>
    </source>
</evidence>